<reference evidence="1 3" key="1">
    <citation type="submission" date="2017-05" db="EMBL/GenBank/DDBJ databases">
        <authorList>
            <person name="Qiu J.G."/>
            <person name="He J."/>
        </authorList>
    </citation>
    <scope>NUCLEOTIDE SEQUENCE [LARGE SCALE GENOMIC DNA]</scope>
    <source>
        <strain evidence="1 3">JQ135</strain>
    </source>
</reference>
<gene>
    <name evidence="1" type="ORF">AFA_07065</name>
    <name evidence="2" type="ORF">DF183_15265</name>
</gene>
<evidence type="ECO:0000313" key="2">
    <source>
        <dbReference type="EMBL" id="PWE13187.1"/>
    </source>
</evidence>
<sequence>MTIKAENKQGLSGDDLLWNWARWCWSGQTVGNMERYVPWQEDFRPIHQDHALAVDALYQRLPHYQAMVIQAEYPRKNAQYGHLTASERQATARLWIKKVTGAVLRDEDYRRHLMDFRITVEKEILR</sequence>
<accession>A0A222ZY93</accession>
<organism evidence="2 4">
    <name type="scientific">Alcaligenes faecalis</name>
    <dbReference type="NCBI Taxonomy" id="511"/>
    <lineage>
        <taxon>Bacteria</taxon>
        <taxon>Pseudomonadati</taxon>
        <taxon>Pseudomonadota</taxon>
        <taxon>Betaproteobacteria</taxon>
        <taxon>Burkholderiales</taxon>
        <taxon>Alcaligenaceae</taxon>
        <taxon>Alcaligenes</taxon>
    </lineage>
</organism>
<reference evidence="2 4" key="3">
    <citation type="submission" date="2018-05" db="EMBL/GenBank/DDBJ databases">
        <authorList>
            <person name="Lanie J.A."/>
            <person name="Ng W.-L."/>
            <person name="Kazmierczak K.M."/>
            <person name="Andrzejewski T.M."/>
            <person name="Davidsen T.M."/>
            <person name="Wayne K.J."/>
            <person name="Tettelin H."/>
            <person name="Glass J.I."/>
            <person name="Rusch D."/>
            <person name="Podicherti R."/>
            <person name="Tsui H.-C.T."/>
            <person name="Winkler M.E."/>
        </authorList>
    </citation>
    <scope>NUCLEOTIDE SEQUENCE [LARGE SCALE GENOMIC DNA]</scope>
    <source>
        <strain evidence="2 4">YBY</strain>
    </source>
</reference>
<dbReference type="AlphaFoldDB" id="A0A222ZY93"/>
<evidence type="ECO:0000313" key="1">
    <source>
        <dbReference type="EMBL" id="ASR89223.1"/>
    </source>
</evidence>
<dbReference type="EMBL" id="QEXO01000004">
    <property type="protein sequence ID" value="PWE13187.1"/>
    <property type="molecule type" value="Genomic_DNA"/>
</dbReference>
<dbReference type="Proteomes" id="UP000214561">
    <property type="component" value="Chromosome"/>
</dbReference>
<dbReference type="RefSeq" id="WP_086061031.1">
    <property type="nucleotide sequence ID" value="NZ_CP021641.1"/>
</dbReference>
<evidence type="ECO:0000313" key="4">
    <source>
        <dbReference type="Proteomes" id="UP000245216"/>
    </source>
</evidence>
<proteinExistence type="predicted"/>
<dbReference type="Proteomes" id="UP000245216">
    <property type="component" value="Unassembled WGS sequence"/>
</dbReference>
<protein>
    <submittedName>
        <fullName evidence="2">Uncharacterized protein</fullName>
    </submittedName>
</protein>
<dbReference type="EMBL" id="CP021641">
    <property type="protein sequence ID" value="ASR89223.1"/>
    <property type="molecule type" value="Genomic_DNA"/>
</dbReference>
<evidence type="ECO:0000313" key="3">
    <source>
        <dbReference type="Proteomes" id="UP000214561"/>
    </source>
</evidence>
<dbReference type="STRING" id="511.UZ73_16300"/>
<reference evidence="2 4" key="2">
    <citation type="submission" date="2018-05" db="EMBL/GenBank/DDBJ databases">
        <title>Genome Sequence of an Efficient Indole-Degrading Bacterium, Alcaligenes sp.YBY.</title>
        <authorList>
            <person name="Yang B."/>
        </authorList>
    </citation>
    <scope>NUCLEOTIDE SEQUENCE [LARGE SCALE GENOMIC DNA]</scope>
    <source>
        <strain evidence="2 4">YBY</strain>
    </source>
</reference>
<name>A0A222ZY93_ALCFA</name>
<dbReference type="GeneID" id="96868562"/>
<dbReference type="KEGG" id="afq:AFA_07065"/>